<sequence length="680" mass="70588">MSWADRPAARRVVAATAAAAVGVVVAAGGAGAAETYPRPADGTLTIVGHGNGHGHGMSQYGALGAGLAGRTWQQIVGFYYPGTTVGSMGNPTIRVNVASLGSSVQAVPATGLRVTWDLTNSSVLPTERAGRTIARWRLVPGTKVSGVKTKFRLEYLPTGSATWLSYATASVPSTGAFLNSTSGVVTTYRGSTQVQYRGQVRGILSGPAGAESLVPVVALPMDSYLRTVVPSEVPASWPAATLGAQAAAARSFAEWHRTNAPVSTWYDVYDDTRSQVFKPAKTGSTSNEYTATNTAIAATAGMAVLYGGKAAFTQFSASDGGWSSDGGKPYLVAQRDDYDDTPSNPYHTWTQTISTSTIESSYPTIGSFRTMTITSRNGLGDQGGRVLGATITGTKGSVSPSVSSLRSVFGHTWSDWFAPRLESASSFPRDVTGDAKMDVLAVVASTGALRVYSGNGKGGWNPTTVAEPSGWNSYAKALTAGTWDADTVSDVVVQDTAGNLYLRSGLGNGTFGAAKKIGAGWTMHNLVLPVGDFDGDGLTDLIARRASDGALWLYSGNGAGGFKGYRTIGGGWNIFTSVLSPGDFTGDGHPDVLARKADGTFLLYAGDGTGGWKPAVQVGKGWDIFTALTSGGDFNGDGKADVLARTSSGLLYLYPGNGAGGWKPRVVVGNGWQIFSTILR</sequence>
<feature type="signal peptide" evidence="2">
    <location>
        <begin position="1"/>
        <end position="32"/>
    </location>
</feature>
<keyword evidence="5" id="KW-1185">Reference proteome</keyword>
<organism evidence="4 5">
    <name type="scientific">Pedococcus dokdonensis</name>
    <dbReference type="NCBI Taxonomy" id="443156"/>
    <lineage>
        <taxon>Bacteria</taxon>
        <taxon>Bacillati</taxon>
        <taxon>Actinomycetota</taxon>
        <taxon>Actinomycetes</taxon>
        <taxon>Micrococcales</taxon>
        <taxon>Intrasporangiaceae</taxon>
        <taxon>Pedococcus</taxon>
    </lineage>
</organism>
<reference evidence="5" key="1">
    <citation type="submission" date="2016-10" db="EMBL/GenBank/DDBJ databases">
        <authorList>
            <person name="Varghese N."/>
            <person name="Submissions S."/>
        </authorList>
    </citation>
    <scope>NUCLEOTIDE SEQUENCE [LARGE SCALE GENOMIC DNA]</scope>
    <source>
        <strain evidence="5">DSM 22329</strain>
    </source>
</reference>
<dbReference type="Proteomes" id="UP000199077">
    <property type="component" value="Chromosome I"/>
</dbReference>
<dbReference type="InterPro" id="IPR013693">
    <property type="entry name" value="SpoIID/LytB_N"/>
</dbReference>
<keyword evidence="1 2" id="KW-0732">Signal</keyword>
<dbReference type="InterPro" id="IPR013517">
    <property type="entry name" value="FG-GAP"/>
</dbReference>
<evidence type="ECO:0000259" key="3">
    <source>
        <dbReference type="Pfam" id="PF08486"/>
    </source>
</evidence>
<protein>
    <submittedName>
        <fullName evidence="4">SpoIID/LytB domain protein</fullName>
    </submittedName>
</protein>
<dbReference type="PANTHER" id="PTHR44103:SF1">
    <property type="entry name" value="PROPROTEIN CONVERTASE P"/>
    <property type="match status" value="1"/>
</dbReference>
<dbReference type="InterPro" id="IPR028994">
    <property type="entry name" value="Integrin_alpha_N"/>
</dbReference>
<feature type="chain" id="PRO_5009251185" evidence="2">
    <location>
        <begin position="33"/>
        <end position="680"/>
    </location>
</feature>
<feature type="domain" description="Sporulation stage II protein D amidase enhancer LytB N-terminal" evidence="3">
    <location>
        <begin position="214"/>
        <end position="306"/>
    </location>
</feature>
<dbReference type="AlphaFoldDB" id="A0A1H0RFW1"/>
<dbReference type="Pfam" id="PF13517">
    <property type="entry name" value="FG-GAP_3"/>
    <property type="match status" value="1"/>
</dbReference>
<gene>
    <name evidence="4" type="ORF">SAMN04489867_1949</name>
</gene>
<proteinExistence type="predicted"/>
<dbReference type="RefSeq" id="WP_091784617.1">
    <property type="nucleotide sequence ID" value="NZ_LT629711.1"/>
</dbReference>
<accession>A0A1H0RFW1</accession>
<dbReference type="STRING" id="443156.SAMN04489867_1949"/>
<evidence type="ECO:0000313" key="4">
    <source>
        <dbReference type="EMBL" id="SDP28453.1"/>
    </source>
</evidence>
<dbReference type="Pfam" id="PF08486">
    <property type="entry name" value="SpoIID"/>
    <property type="match status" value="1"/>
</dbReference>
<dbReference type="NCBIfam" id="TIGR02669">
    <property type="entry name" value="SpoIID_LytB"/>
    <property type="match status" value="1"/>
</dbReference>
<evidence type="ECO:0000256" key="1">
    <source>
        <dbReference type="ARBA" id="ARBA00022729"/>
    </source>
</evidence>
<evidence type="ECO:0000256" key="2">
    <source>
        <dbReference type="SAM" id="SignalP"/>
    </source>
</evidence>
<evidence type="ECO:0000313" key="5">
    <source>
        <dbReference type="Proteomes" id="UP000199077"/>
    </source>
</evidence>
<dbReference type="SUPFAM" id="SSF69318">
    <property type="entry name" value="Integrin alpha N-terminal domain"/>
    <property type="match status" value="1"/>
</dbReference>
<dbReference type="InterPro" id="IPR013486">
    <property type="entry name" value="SpoIID/LytB"/>
</dbReference>
<dbReference type="Gene3D" id="2.130.10.130">
    <property type="entry name" value="Integrin alpha, N-terminal"/>
    <property type="match status" value="1"/>
</dbReference>
<dbReference type="OrthoDB" id="9773852at2"/>
<name>A0A1H0RFW1_9MICO</name>
<dbReference type="PANTHER" id="PTHR44103">
    <property type="entry name" value="PROPROTEIN CONVERTASE P"/>
    <property type="match status" value="1"/>
</dbReference>
<dbReference type="GO" id="GO:0030435">
    <property type="term" value="P:sporulation resulting in formation of a cellular spore"/>
    <property type="evidence" value="ECO:0007669"/>
    <property type="project" value="InterPro"/>
</dbReference>
<dbReference type="EMBL" id="LT629711">
    <property type="protein sequence ID" value="SDP28453.1"/>
    <property type="molecule type" value="Genomic_DNA"/>
</dbReference>